<dbReference type="InterPro" id="IPR000519">
    <property type="entry name" value="P_trefoil_dom"/>
</dbReference>
<dbReference type="SUPFAM" id="SSF51445">
    <property type="entry name" value="(Trans)glycosidases"/>
    <property type="match status" value="1"/>
</dbReference>
<dbReference type="InterPro" id="IPR044913">
    <property type="entry name" value="P_trefoil_dom_sf"/>
</dbReference>
<dbReference type="PROSITE" id="PS51448">
    <property type="entry name" value="P_TREFOIL_2"/>
    <property type="match status" value="1"/>
</dbReference>
<dbReference type="GO" id="GO:0030246">
    <property type="term" value="F:carbohydrate binding"/>
    <property type="evidence" value="ECO:0007669"/>
    <property type="project" value="InterPro"/>
</dbReference>
<keyword evidence="11" id="KW-1185">Reference proteome</keyword>
<evidence type="ECO:0000259" key="9">
    <source>
        <dbReference type="PROSITE" id="PS51448"/>
    </source>
</evidence>
<organism evidence="10 11">
    <name type="scientific">Brenthis ino</name>
    <name type="common">lesser marbled fritillary</name>
    <dbReference type="NCBI Taxonomy" id="405034"/>
    <lineage>
        <taxon>Eukaryota</taxon>
        <taxon>Metazoa</taxon>
        <taxon>Ecdysozoa</taxon>
        <taxon>Arthropoda</taxon>
        <taxon>Hexapoda</taxon>
        <taxon>Insecta</taxon>
        <taxon>Pterygota</taxon>
        <taxon>Neoptera</taxon>
        <taxon>Endopterygota</taxon>
        <taxon>Lepidoptera</taxon>
        <taxon>Glossata</taxon>
        <taxon>Ditrysia</taxon>
        <taxon>Papilionoidea</taxon>
        <taxon>Nymphalidae</taxon>
        <taxon>Heliconiinae</taxon>
        <taxon>Argynnini</taxon>
        <taxon>Brenthis</taxon>
    </lineage>
</organism>
<dbReference type="Pfam" id="PF01055">
    <property type="entry name" value="Glyco_hydro_31_2nd"/>
    <property type="match status" value="1"/>
</dbReference>
<evidence type="ECO:0000256" key="4">
    <source>
        <dbReference type="ARBA" id="ARBA00023157"/>
    </source>
</evidence>
<dbReference type="PANTHER" id="PTHR22762:SF131">
    <property type="entry name" value="GLYCOSIDE HYDROLASE FAMILY 31 N-TERMINAL DOMAIN-CONTAINING PROTEIN"/>
    <property type="match status" value="1"/>
</dbReference>
<keyword evidence="6" id="KW-0326">Glycosidase</keyword>
<dbReference type="Gene3D" id="3.20.20.80">
    <property type="entry name" value="Glycosidases"/>
    <property type="match status" value="1"/>
</dbReference>
<evidence type="ECO:0000256" key="1">
    <source>
        <dbReference type="ARBA" id="ARBA00004308"/>
    </source>
</evidence>
<comment type="subcellular location">
    <subcellularLocation>
        <location evidence="1">Endomembrane system</location>
    </subcellularLocation>
</comment>
<dbReference type="CDD" id="cd00111">
    <property type="entry name" value="Trefoil"/>
    <property type="match status" value="1"/>
</dbReference>
<feature type="region of interest" description="Disordered" evidence="7">
    <location>
        <begin position="61"/>
        <end position="81"/>
    </location>
</feature>
<dbReference type="Pfam" id="PF00088">
    <property type="entry name" value="Trefoil"/>
    <property type="match status" value="1"/>
</dbReference>
<comment type="caution">
    <text evidence="5">Lacks conserved residue(s) required for the propagation of feature annotation.</text>
</comment>
<proteinExistence type="inferred from homology"/>
<dbReference type="OrthoDB" id="1334205at2759"/>
<evidence type="ECO:0000313" key="11">
    <source>
        <dbReference type="Proteomes" id="UP000838878"/>
    </source>
</evidence>
<keyword evidence="3 8" id="KW-0472">Membrane</keyword>
<sequence length="1097" mass="123769">MPKIPYKAEKCQEDDEDYEIVSFEDFCDKSPGAKTDLLTLNDNINYRLYYESDKGSNFAECGEPSSRDVGMHTETSLSGPKNASYKRKLSFAPFGRSDKSSRGSLFSGVIPKSKNEGESSREHRYERFSNRRGLASRIWEYLGNLFPGMVATGLLIALCVGAWWAVGGALGGGWGDDHYRRLWERAHPDDVKKPLSPIIEKVVPTENRYHDHNNLSTKNKINLTDVTRKKDFNKKSTYTERPIEVLREMCSQVPDTMRFDCHSQTGASEEECLKRGCCWKSTSMKGAPFCFYPPQYDTYHFVNSTENKHGMSVYYARGRDAMYPGQFNTARMDFYYLSDDILQIKITDAEHRRFESPFPEVPVVSGPLVGVKYRVVVESSSVGFKVVRNSDNVTIVNTQNVGGIILSDKFSQISSILPTSHVYGLGEKQAAFMNDFNWNTFTLFNRDVAPTENVNLYGSHPFYLALESDGNSHGMFLLNSNAMDIVLQPTPAITYRAIGGILNFYVFLGPTPKDVVSQYTEIIGRPFMPPYWSLGFHLCKFNYGSLNVTKDVMQRNIDAGIPLDVQWNDLDYMRNSNDFTYDTDKFAGLPQFVDRLHEMGMHYVVLIDPGVSASEKPGEYPPFDRGLDMDVFIKNSTDQPFVGKVWNPKSTVWPDFTHPNASAYWKEMMADLHKKVKYDGAWIDMNEPSNFLSGSMYGECEPEELPYKPVAIPQEGLKYKTLCMDARHYISTHYNLHNVYAISEAIVTQSALQETRGKRPFVLSRASSPGLGRAAAHWGGDVFSKWHDMRMSIPALLSFSLFGIPMMGTDICGFNGDTTPELCKRWMQLGAFYPFSRNHNTNDAKPQDPVSLGPEVVRASRQALLMRYRLLPYYYTLFWRAHVYGETVARPLFFEFPANSEVRGIDQQFLLGAHVMVAPLLRAGARAARALLPAAAWYSARDGRLLAADQWRDLAEDDMVAVRAGAILPLQEPPRRGPVSTATTRSAPLQLLVAPAARAAGDLYWDDGDSVNTYEEKKYSYIEFTAVNNELTSCVQWWGYGVPSINSISVLGQTNATKTVTINNSTVQFTYISETQVLLIPNITLALDKPFSVKWTY</sequence>
<feature type="region of interest" description="Disordered" evidence="7">
    <location>
        <begin position="96"/>
        <end position="125"/>
    </location>
</feature>
<evidence type="ECO:0000256" key="7">
    <source>
        <dbReference type="SAM" id="MobiDB-lite"/>
    </source>
</evidence>
<dbReference type="InterPro" id="IPR000322">
    <property type="entry name" value="Glyco_hydro_31_TIM"/>
</dbReference>
<dbReference type="PANTHER" id="PTHR22762">
    <property type="entry name" value="ALPHA-GLUCOSIDASE"/>
    <property type="match status" value="1"/>
</dbReference>
<dbReference type="AlphaFoldDB" id="A0A8J9W8Z9"/>
<protein>
    <recommendedName>
        <fullName evidence="9">P-type domain-containing protein</fullName>
    </recommendedName>
</protein>
<keyword evidence="8" id="KW-1133">Transmembrane helix</keyword>
<keyword evidence="6" id="KW-0378">Hydrolase</keyword>
<dbReference type="CDD" id="cd06602">
    <property type="entry name" value="GH31_MGAM_SI_GAA"/>
    <property type="match status" value="1"/>
</dbReference>
<dbReference type="SMART" id="SM00018">
    <property type="entry name" value="PD"/>
    <property type="match status" value="1"/>
</dbReference>
<dbReference type="Gene3D" id="2.60.40.1180">
    <property type="entry name" value="Golgi alpha-mannosidase II"/>
    <property type="match status" value="2"/>
</dbReference>
<dbReference type="InterPro" id="IPR011013">
    <property type="entry name" value="Gal_mutarotase_sf_dom"/>
</dbReference>
<feature type="compositionally biased region" description="Basic and acidic residues" evidence="7">
    <location>
        <begin position="113"/>
        <end position="125"/>
    </location>
</feature>
<keyword evidence="8" id="KW-0812">Transmembrane</keyword>
<dbReference type="SUPFAM" id="SSF74650">
    <property type="entry name" value="Galactose mutarotase-like"/>
    <property type="match status" value="1"/>
</dbReference>
<evidence type="ECO:0000256" key="6">
    <source>
        <dbReference type="RuleBase" id="RU361185"/>
    </source>
</evidence>
<keyword evidence="4" id="KW-1015">Disulfide bond</keyword>
<dbReference type="GO" id="GO:0005975">
    <property type="term" value="P:carbohydrate metabolic process"/>
    <property type="evidence" value="ECO:0007669"/>
    <property type="project" value="InterPro"/>
</dbReference>
<comment type="similarity">
    <text evidence="2 6">Belongs to the glycosyl hydrolase 31 family.</text>
</comment>
<feature type="domain" description="P-type" evidence="9">
    <location>
        <begin position="248"/>
        <end position="294"/>
    </location>
</feature>
<evidence type="ECO:0000256" key="8">
    <source>
        <dbReference type="SAM" id="Phobius"/>
    </source>
</evidence>
<dbReference type="CDD" id="cd14752">
    <property type="entry name" value="GH31_N"/>
    <property type="match status" value="1"/>
</dbReference>
<dbReference type="Proteomes" id="UP000838878">
    <property type="component" value="Chromosome 8"/>
</dbReference>
<reference evidence="10" key="1">
    <citation type="submission" date="2021-12" db="EMBL/GenBank/DDBJ databases">
        <authorList>
            <person name="Martin H S."/>
        </authorList>
    </citation>
    <scope>NUCLEOTIDE SEQUENCE</scope>
</reference>
<accession>A0A8J9W8Z9</accession>
<dbReference type="Gene3D" id="2.60.40.1760">
    <property type="entry name" value="glycosyl hydrolase (family 31)"/>
    <property type="match status" value="1"/>
</dbReference>
<feature type="transmembrane region" description="Helical" evidence="8">
    <location>
        <begin position="141"/>
        <end position="166"/>
    </location>
</feature>
<evidence type="ECO:0000256" key="3">
    <source>
        <dbReference type="ARBA" id="ARBA00023136"/>
    </source>
</evidence>
<name>A0A8J9W8Z9_9NEOP</name>
<dbReference type="InterPro" id="IPR025887">
    <property type="entry name" value="Glyco_hydro_31_N_dom"/>
</dbReference>
<feature type="non-terminal residue" evidence="10">
    <location>
        <position position="1097"/>
    </location>
</feature>
<dbReference type="InterPro" id="IPR048395">
    <property type="entry name" value="Glyco_hydro_31_C"/>
</dbReference>
<evidence type="ECO:0000313" key="10">
    <source>
        <dbReference type="EMBL" id="CAH0729522.1"/>
    </source>
</evidence>
<dbReference type="Gene3D" id="4.10.110.10">
    <property type="entry name" value="Spasmolytic Protein, domain 1"/>
    <property type="match status" value="1"/>
</dbReference>
<dbReference type="EMBL" id="OV170228">
    <property type="protein sequence ID" value="CAH0729522.1"/>
    <property type="molecule type" value="Genomic_DNA"/>
</dbReference>
<dbReference type="SUPFAM" id="SSF57492">
    <property type="entry name" value="Trefoil"/>
    <property type="match status" value="1"/>
</dbReference>
<evidence type="ECO:0000256" key="2">
    <source>
        <dbReference type="ARBA" id="ARBA00007806"/>
    </source>
</evidence>
<dbReference type="InterPro" id="IPR017957">
    <property type="entry name" value="P_trefoil_CS"/>
</dbReference>
<dbReference type="SUPFAM" id="SSF51011">
    <property type="entry name" value="Glycosyl hydrolase domain"/>
    <property type="match status" value="1"/>
</dbReference>
<gene>
    <name evidence="10" type="ORF">BINO364_LOCUS14599</name>
</gene>
<evidence type="ECO:0000256" key="5">
    <source>
        <dbReference type="PROSITE-ProRule" id="PRU00779"/>
    </source>
</evidence>
<dbReference type="GO" id="GO:0004558">
    <property type="term" value="F:alpha-1,4-glucosidase activity"/>
    <property type="evidence" value="ECO:0007669"/>
    <property type="project" value="TreeGrafter"/>
</dbReference>
<dbReference type="Pfam" id="PF13802">
    <property type="entry name" value="Gal_mutarotas_2"/>
    <property type="match status" value="1"/>
</dbReference>
<dbReference type="InterPro" id="IPR017853">
    <property type="entry name" value="GH"/>
</dbReference>
<dbReference type="InterPro" id="IPR013780">
    <property type="entry name" value="Glyco_hydro_b"/>
</dbReference>
<dbReference type="PROSITE" id="PS00025">
    <property type="entry name" value="P_TREFOIL_1"/>
    <property type="match status" value="1"/>
</dbReference>
<dbReference type="Pfam" id="PF21365">
    <property type="entry name" value="Glyco_hydro_31_3rd"/>
    <property type="match status" value="1"/>
</dbReference>
<dbReference type="GO" id="GO:0012505">
    <property type="term" value="C:endomembrane system"/>
    <property type="evidence" value="ECO:0007669"/>
    <property type="project" value="UniProtKB-SubCell"/>
</dbReference>